<dbReference type="PANTHER" id="PTHR30535">
    <property type="entry name" value="VITAMIN B12-BINDING PROTEIN"/>
    <property type="match status" value="1"/>
</dbReference>
<dbReference type="InterPro" id="IPR002491">
    <property type="entry name" value="ABC_transptr_periplasmic_BD"/>
</dbReference>
<comment type="caution">
    <text evidence="3">The sequence shown here is derived from an EMBL/GenBank/DDBJ whole genome shotgun (WGS) entry which is preliminary data.</text>
</comment>
<dbReference type="InterPro" id="IPR054828">
    <property type="entry name" value="Vit_B12_bind_prot"/>
</dbReference>
<dbReference type="Proteomes" id="UP000885826">
    <property type="component" value="Unassembled WGS sequence"/>
</dbReference>
<sequence length="277" mass="31515">MSKEPQSSSKIWMKFLPLMLSVLTMVLTCRKDILSPEFRIVSLSPAMTEILFAIGAEKNLVGVTTFCDYPAEAKELYKVGDFSNPSMERIIGLKPDLVVVNIPEQKRIKNQLDQLRIKTFVSSPRTIEDIYREITAIAALVKKEKKADSLIAYMKKNLKPIKIKERKRVYVELSSRPLVTIGASTFLNELIEMAGGYNIFQDLTRDYPVVTQEQVIKRNPEIIIVLHPDGIGERLGWAEIPAVKNQRIYSGLEQDCLMRPGPRLVQGLKELKRIILE</sequence>
<proteinExistence type="predicted"/>
<name>A0A9C9EKW8_UNCW3</name>
<dbReference type="NCBIfam" id="NF038402">
    <property type="entry name" value="TroA_like"/>
    <property type="match status" value="1"/>
</dbReference>
<dbReference type="GO" id="GO:0071281">
    <property type="term" value="P:cellular response to iron ion"/>
    <property type="evidence" value="ECO:0007669"/>
    <property type="project" value="TreeGrafter"/>
</dbReference>
<accession>A0A9C9EKW8</accession>
<dbReference type="PANTHER" id="PTHR30535:SF34">
    <property type="entry name" value="MOLYBDATE-BINDING PROTEIN MOLA"/>
    <property type="match status" value="1"/>
</dbReference>
<dbReference type="CDD" id="cd01144">
    <property type="entry name" value="BtuF"/>
    <property type="match status" value="1"/>
</dbReference>
<dbReference type="AlphaFoldDB" id="A0A9C9EKW8"/>
<organism evidence="3 4">
    <name type="scientific">candidate division WOR-3 bacterium</name>
    <dbReference type="NCBI Taxonomy" id="2052148"/>
    <lineage>
        <taxon>Bacteria</taxon>
        <taxon>Bacteria division WOR-3</taxon>
    </lineage>
</organism>
<dbReference type="Gene3D" id="3.40.50.1980">
    <property type="entry name" value="Nitrogenase molybdenum iron protein domain"/>
    <property type="match status" value="2"/>
</dbReference>
<gene>
    <name evidence="3" type="ORF">ENI34_00030</name>
</gene>
<dbReference type="Pfam" id="PF01497">
    <property type="entry name" value="Peripla_BP_2"/>
    <property type="match status" value="1"/>
</dbReference>
<keyword evidence="1" id="KW-0732">Signal</keyword>
<evidence type="ECO:0000313" key="4">
    <source>
        <dbReference type="Proteomes" id="UP000885826"/>
    </source>
</evidence>
<dbReference type="PROSITE" id="PS50983">
    <property type="entry name" value="FE_B12_PBP"/>
    <property type="match status" value="1"/>
</dbReference>
<evidence type="ECO:0000256" key="1">
    <source>
        <dbReference type="ARBA" id="ARBA00022729"/>
    </source>
</evidence>
<reference evidence="3" key="1">
    <citation type="journal article" date="2020" name="mSystems">
        <title>Genome- and Community-Level Interaction Insights into Carbon Utilization and Element Cycling Functions of Hydrothermarchaeota in Hydrothermal Sediment.</title>
        <authorList>
            <person name="Zhou Z."/>
            <person name="Liu Y."/>
            <person name="Xu W."/>
            <person name="Pan J."/>
            <person name="Luo Z.H."/>
            <person name="Li M."/>
        </authorList>
    </citation>
    <scope>NUCLEOTIDE SEQUENCE</scope>
    <source>
        <strain evidence="3">HyVt-388</strain>
    </source>
</reference>
<feature type="domain" description="Fe/B12 periplasmic-binding" evidence="2">
    <location>
        <begin position="39"/>
        <end position="277"/>
    </location>
</feature>
<dbReference type="InterPro" id="IPR050902">
    <property type="entry name" value="ABC_Transporter_SBP"/>
</dbReference>
<evidence type="ECO:0000259" key="2">
    <source>
        <dbReference type="PROSITE" id="PS50983"/>
    </source>
</evidence>
<evidence type="ECO:0000313" key="3">
    <source>
        <dbReference type="EMBL" id="HEC77512.1"/>
    </source>
</evidence>
<protein>
    <submittedName>
        <fullName evidence="3">Cobalamin-binding protein</fullName>
    </submittedName>
</protein>
<dbReference type="EMBL" id="DRIG01000001">
    <property type="protein sequence ID" value="HEC77512.1"/>
    <property type="molecule type" value="Genomic_DNA"/>
</dbReference>
<dbReference type="SUPFAM" id="SSF53807">
    <property type="entry name" value="Helical backbone' metal receptor"/>
    <property type="match status" value="1"/>
</dbReference>